<dbReference type="EMBL" id="JAWXRD010000040">
    <property type="protein sequence ID" value="MDX6042630.1"/>
    <property type="molecule type" value="Genomic_DNA"/>
</dbReference>
<dbReference type="RefSeq" id="WP_319786988.1">
    <property type="nucleotide sequence ID" value="NZ_JAWXRD010000040.1"/>
</dbReference>
<accession>A0ABU4QZE8</accession>
<comment type="caution">
    <text evidence="1">The sequence shown here is derived from an EMBL/GenBank/DDBJ whole genome shotgun (WGS) entry which is preliminary data.</text>
</comment>
<gene>
    <name evidence="1" type="ORF">SIK69_20780</name>
</gene>
<evidence type="ECO:0000313" key="2">
    <source>
        <dbReference type="Proteomes" id="UP001275664"/>
    </source>
</evidence>
<sequence length="141" mass="15756">MTKPLTQKEQVAVFVRYQPNCAVGDVSEALDMHGATAGKLLRKLSDEGMLIRSRESVQYTYRTVPHADIPDVILPCMVEKSDPVRMQAAEQKAKALEKKGLWRRAAAMYSEMFGIAGSAVEVARIAKRRKDCLRQAMRMAS</sequence>
<dbReference type="Pfam" id="PF06069">
    <property type="entry name" value="PerC"/>
    <property type="match status" value="1"/>
</dbReference>
<keyword evidence="2" id="KW-1185">Reference proteome</keyword>
<proteinExistence type="predicted"/>
<organism evidence="1 2">
    <name type="scientific">Scandinavium lactucae</name>
    <dbReference type="NCBI Taxonomy" id="3095028"/>
    <lineage>
        <taxon>Bacteria</taxon>
        <taxon>Pseudomonadati</taxon>
        <taxon>Pseudomonadota</taxon>
        <taxon>Gammaproteobacteria</taxon>
        <taxon>Enterobacterales</taxon>
        <taxon>Enterobacteriaceae</taxon>
        <taxon>Scandinavium</taxon>
    </lineage>
</organism>
<evidence type="ECO:0000313" key="1">
    <source>
        <dbReference type="EMBL" id="MDX6042630.1"/>
    </source>
</evidence>
<dbReference type="InterPro" id="IPR036390">
    <property type="entry name" value="WH_DNA-bd_sf"/>
</dbReference>
<protein>
    <submittedName>
        <fullName evidence="1">PerC family transcriptional regulator</fullName>
    </submittedName>
</protein>
<dbReference type="Proteomes" id="UP001275664">
    <property type="component" value="Unassembled WGS sequence"/>
</dbReference>
<name>A0ABU4QZE8_9ENTR</name>
<reference evidence="1 2" key="1">
    <citation type="submission" date="2023-11" db="EMBL/GenBank/DDBJ databases">
        <title>Scandinavium wanjuensis sp. nov., isolated from lettuce South Korea.</title>
        <authorList>
            <person name="Park J."/>
            <person name="Park S."/>
            <person name="Oh K.K."/>
            <person name="Cho G.S."/>
            <person name="Franz C.M.A.P."/>
        </authorList>
    </citation>
    <scope>NUCLEOTIDE SEQUENCE [LARGE SCALE GENOMIC DNA]</scope>
    <source>
        <strain evidence="1 2">V105_6</strain>
    </source>
</reference>
<dbReference type="InterPro" id="IPR024684">
    <property type="entry name" value="Tscrpt_act_PerC/SfV_Orf40"/>
</dbReference>
<dbReference type="SUPFAM" id="SSF46785">
    <property type="entry name" value="Winged helix' DNA-binding domain"/>
    <property type="match status" value="1"/>
</dbReference>